<accession>A0A401H8Y1</accession>
<keyword evidence="2" id="KW-1133">Transmembrane helix</keyword>
<dbReference type="AlphaFoldDB" id="A0A401H8Y1"/>
<reference evidence="3 4" key="1">
    <citation type="submission" date="2017-02" db="EMBL/GenBank/DDBJ databases">
        <title>isolation and characterization of a novel temperate virus Aeropyrum globular virus 1 infecting hyperthermophilic archaeon Aeropyrum.</title>
        <authorList>
            <person name="Yumiya M."/>
            <person name="Yoshida T."/>
            <person name="Sako Y."/>
        </authorList>
    </citation>
    <scope>NUCLEOTIDE SEQUENCE [LARGE SCALE GENOMIC DNA]</scope>
    <source>
        <strain evidence="3 4">YK1-12-2013</strain>
    </source>
</reference>
<sequence>MIDNRVIFRLAPALILSAIMLIGSLPLAMGSQNIDITMVQDPSIIGISSGSDTNGFLEVNPLAVSSGSDLSVVSGYALQQMQNEYRTYGFLALFPTTSFSKLKLVHSAYVNQQYTSEHSTDVVVATRKGESGGIGDIAAPPSTEVWLLHVSEVWRNSFFNTAFSVVAFDSKGEVICQNGFTLGKLKSGTPVYGFHSGGEALVHDGRKAYLIASINNLDSYYAENPLIIASFDGECGLSQPKMFRIASSPDSRAYVKDAVYSDGYIYASGVYRSGAEGAPYKMLVLKISAETLSIVDSRILITPGTEDMNLYSTTKVDAGDGILAISAFYTKDSLGKLATITLNPTTMQPVWASTVEFYGPEGIGVAESVAVKDGMVLTIGSIYQGSYISPEVSKGFITAHATDTGELGAAYTLGFEGAIMFRDMTVRGDEIMVAAKWVPGALDAGLQEAKAASEIFGGTDITVIDIPSSTTTSPLKPASDLTGGLNVLDATDELRTGYSNMEDHSLYITTLKATPQKTVTTTDTAAESQDETPGTSSQQPASQTTEEQENPTETGGEDNTTGKEDGVKQYIQGIPLEILAAIAILLLAIAIIAVKR</sequence>
<evidence type="ECO:0000256" key="1">
    <source>
        <dbReference type="SAM" id="MobiDB-lite"/>
    </source>
</evidence>
<feature type="transmembrane region" description="Helical" evidence="2">
    <location>
        <begin position="574"/>
        <end position="594"/>
    </location>
</feature>
<proteinExistence type="predicted"/>
<comment type="caution">
    <text evidence="3">The sequence shown here is derived from an EMBL/GenBank/DDBJ whole genome shotgun (WGS) entry which is preliminary data.</text>
</comment>
<dbReference type="GO" id="GO:0016787">
    <property type="term" value="F:hydrolase activity"/>
    <property type="evidence" value="ECO:0007669"/>
    <property type="project" value="UniProtKB-KW"/>
</dbReference>
<keyword evidence="2" id="KW-0472">Membrane</keyword>
<dbReference type="EMBL" id="BDMD01000028">
    <property type="protein sequence ID" value="GBF08843.1"/>
    <property type="molecule type" value="Genomic_DNA"/>
</dbReference>
<organism evidence="3 4">
    <name type="scientific">Aeropyrum pernix</name>
    <dbReference type="NCBI Taxonomy" id="56636"/>
    <lineage>
        <taxon>Archaea</taxon>
        <taxon>Thermoproteota</taxon>
        <taxon>Thermoprotei</taxon>
        <taxon>Desulfurococcales</taxon>
        <taxon>Desulfurococcaceae</taxon>
        <taxon>Aeropyrum</taxon>
    </lineage>
</organism>
<dbReference type="Proteomes" id="UP000291213">
    <property type="component" value="Unassembled WGS sequence"/>
</dbReference>
<feature type="compositionally biased region" description="Polar residues" evidence="1">
    <location>
        <begin position="518"/>
        <end position="542"/>
    </location>
</feature>
<evidence type="ECO:0000313" key="4">
    <source>
        <dbReference type="Proteomes" id="UP000291213"/>
    </source>
</evidence>
<keyword evidence="2" id="KW-0812">Transmembrane</keyword>
<feature type="region of interest" description="Disordered" evidence="1">
    <location>
        <begin position="518"/>
        <end position="564"/>
    </location>
</feature>
<name>A0A401H8Y1_AERPX</name>
<protein>
    <submittedName>
        <fullName evidence="3">Trehalose and maltose hydrolase</fullName>
    </submittedName>
</protein>
<keyword evidence="3" id="KW-0378">Hydrolase</keyword>
<gene>
    <name evidence="3" type="ORF">apy_05680</name>
</gene>
<evidence type="ECO:0000313" key="3">
    <source>
        <dbReference type="EMBL" id="GBF08843.1"/>
    </source>
</evidence>
<evidence type="ECO:0000256" key="2">
    <source>
        <dbReference type="SAM" id="Phobius"/>
    </source>
</evidence>